<reference evidence="3 4" key="1">
    <citation type="submission" date="2016-10" db="EMBL/GenBank/DDBJ databases">
        <authorList>
            <person name="de Groot N.N."/>
        </authorList>
    </citation>
    <scope>NUCLEOTIDE SEQUENCE [LARGE SCALE GENOMIC DNA]</scope>
    <source>
        <strain evidence="3 4">CGMCC 1.6291</strain>
    </source>
</reference>
<proteinExistence type="predicted"/>
<name>A0A1H8S502_9GAMM</name>
<dbReference type="EMBL" id="FOEG01000002">
    <property type="protein sequence ID" value="SEO73243.1"/>
    <property type="molecule type" value="Genomic_DNA"/>
</dbReference>
<feature type="transmembrane region" description="Helical" evidence="2">
    <location>
        <begin position="207"/>
        <end position="228"/>
    </location>
</feature>
<evidence type="ECO:0000313" key="3">
    <source>
        <dbReference type="EMBL" id="SEO73243.1"/>
    </source>
</evidence>
<evidence type="ECO:0000313" key="4">
    <source>
        <dbReference type="Proteomes" id="UP000199657"/>
    </source>
</evidence>
<keyword evidence="2" id="KW-0812">Transmembrane</keyword>
<organism evidence="3 4">
    <name type="scientific">Aquisalimonas asiatica</name>
    <dbReference type="NCBI Taxonomy" id="406100"/>
    <lineage>
        <taxon>Bacteria</taxon>
        <taxon>Pseudomonadati</taxon>
        <taxon>Pseudomonadota</taxon>
        <taxon>Gammaproteobacteria</taxon>
        <taxon>Chromatiales</taxon>
        <taxon>Ectothiorhodospiraceae</taxon>
        <taxon>Aquisalimonas</taxon>
    </lineage>
</organism>
<evidence type="ECO:0000256" key="2">
    <source>
        <dbReference type="SAM" id="Phobius"/>
    </source>
</evidence>
<keyword evidence="2" id="KW-1133">Transmembrane helix</keyword>
<dbReference type="STRING" id="406100.SAMN04488052_102455"/>
<accession>A0A1H8S502</accession>
<feature type="transmembrane region" description="Helical" evidence="2">
    <location>
        <begin position="106"/>
        <end position="123"/>
    </location>
</feature>
<sequence>MDNHDVMGRLTTPRMKSPGEPPREIEMSSDDEEITEGSLEQLDQSGLDTEDLFKVFDDWQSKKTLTSKRIFVSTSSLVAAASWIGIDYTKLTLFGLEVADGAPARFLIFIVTAIVVSGIFYEISRRIDLSVRRARIAHVDRDLKELNESFKALQGVMERNNVDSIVDLYFDFRSSLIENSKHNAIDVFRAIEFYDSHLTRAGYGLRIVTIGEQAVIYLIALYAIIALIQSL</sequence>
<gene>
    <name evidence="3" type="ORF">SAMN04488052_102455</name>
</gene>
<dbReference type="RefSeq" id="WP_139209163.1">
    <property type="nucleotide sequence ID" value="NZ_FOEG01000002.1"/>
</dbReference>
<dbReference type="AlphaFoldDB" id="A0A1H8S502"/>
<evidence type="ECO:0000256" key="1">
    <source>
        <dbReference type="SAM" id="MobiDB-lite"/>
    </source>
</evidence>
<feature type="region of interest" description="Disordered" evidence="1">
    <location>
        <begin position="1"/>
        <end position="32"/>
    </location>
</feature>
<keyword evidence="2" id="KW-0472">Membrane</keyword>
<feature type="transmembrane region" description="Helical" evidence="2">
    <location>
        <begin position="70"/>
        <end position="86"/>
    </location>
</feature>
<dbReference type="Proteomes" id="UP000199657">
    <property type="component" value="Unassembled WGS sequence"/>
</dbReference>
<evidence type="ECO:0008006" key="5">
    <source>
        <dbReference type="Google" id="ProtNLM"/>
    </source>
</evidence>
<protein>
    <recommendedName>
        <fullName evidence="5">SMODS and SLOG-associating 2TM effector domain-containing protein</fullName>
    </recommendedName>
</protein>
<keyword evidence="4" id="KW-1185">Reference proteome</keyword>
<dbReference type="OrthoDB" id="10012184at2"/>